<accession>A0A4Y2KS80</accession>
<evidence type="ECO:0000313" key="1">
    <source>
        <dbReference type="EMBL" id="GBN05019.1"/>
    </source>
</evidence>
<organism evidence="1 2">
    <name type="scientific">Araneus ventricosus</name>
    <name type="common">Orbweaver spider</name>
    <name type="synonym">Epeira ventricosa</name>
    <dbReference type="NCBI Taxonomy" id="182803"/>
    <lineage>
        <taxon>Eukaryota</taxon>
        <taxon>Metazoa</taxon>
        <taxon>Ecdysozoa</taxon>
        <taxon>Arthropoda</taxon>
        <taxon>Chelicerata</taxon>
        <taxon>Arachnida</taxon>
        <taxon>Araneae</taxon>
        <taxon>Araneomorphae</taxon>
        <taxon>Entelegynae</taxon>
        <taxon>Araneoidea</taxon>
        <taxon>Araneidae</taxon>
        <taxon>Araneus</taxon>
    </lineage>
</organism>
<dbReference type="Proteomes" id="UP000499080">
    <property type="component" value="Unassembled WGS sequence"/>
</dbReference>
<reference evidence="1 2" key="1">
    <citation type="journal article" date="2019" name="Sci. Rep.">
        <title>Orb-weaving spider Araneus ventricosus genome elucidates the spidroin gene catalogue.</title>
        <authorList>
            <person name="Kono N."/>
            <person name="Nakamura H."/>
            <person name="Ohtoshi R."/>
            <person name="Moran D.A.P."/>
            <person name="Shinohara A."/>
            <person name="Yoshida Y."/>
            <person name="Fujiwara M."/>
            <person name="Mori M."/>
            <person name="Tomita M."/>
            <person name="Arakawa K."/>
        </authorList>
    </citation>
    <scope>NUCLEOTIDE SEQUENCE [LARGE SCALE GENOMIC DNA]</scope>
</reference>
<keyword evidence="2" id="KW-1185">Reference proteome</keyword>
<gene>
    <name evidence="1" type="ORF">AVEN_164096_1</name>
</gene>
<proteinExistence type="predicted"/>
<protein>
    <submittedName>
        <fullName evidence="1">Uncharacterized protein</fullName>
    </submittedName>
</protein>
<dbReference type="EMBL" id="BGPR01004934">
    <property type="protein sequence ID" value="GBN05019.1"/>
    <property type="molecule type" value="Genomic_DNA"/>
</dbReference>
<sequence length="92" mass="9745">MTAAAVASSTEAGDLVVHHLATTGPLPKEVRTTTGGGTKSPTIVILSGEESSCLPIGQQLIRVLAMSPGESSSNREYKLEKRDYSSVFLIWL</sequence>
<name>A0A4Y2KS80_ARAVE</name>
<dbReference type="AlphaFoldDB" id="A0A4Y2KS80"/>
<comment type="caution">
    <text evidence="1">The sequence shown here is derived from an EMBL/GenBank/DDBJ whole genome shotgun (WGS) entry which is preliminary data.</text>
</comment>
<evidence type="ECO:0000313" key="2">
    <source>
        <dbReference type="Proteomes" id="UP000499080"/>
    </source>
</evidence>